<dbReference type="InParanoid" id="L7JW62"/>
<dbReference type="HOGENOM" id="CLU_341363_0_0_1"/>
<evidence type="ECO:0000313" key="1">
    <source>
        <dbReference type="EMBL" id="ELQ75693.1"/>
    </source>
</evidence>
<organism evidence="1 2">
    <name type="scientific">Trachipleistophora hominis</name>
    <name type="common">Microsporidian parasite</name>
    <dbReference type="NCBI Taxonomy" id="72359"/>
    <lineage>
        <taxon>Eukaryota</taxon>
        <taxon>Fungi</taxon>
        <taxon>Fungi incertae sedis</taxon>
        <taxon>Microsporidia</taxon>
        <taxon>Pleistophoridae</taxon>
        <taxon>Trachipleistophora</taxon>
    </lineage>
</organism>
<accession>L7JW62</accession>
<dbReference type="OrthoDB" id="2193079at2759"/>
<dbReference type="EMBL" id="JH993935">
    <property type="protein sequence ID" value="ELQ75693.1"/>
    <property type="molecule type" value="Genomic_DNA"/>
</dbReference>
<evidence type="ECO:0000313" key="2">
    <source>
        <dbReference type="Proteomes" id="UP000011185"/>
    </source>
</evidence>
<dbReference type="OMA" id="AMEYSSY"/>
<proteinExistence type="predicted"/>
<dbReference type="Proteomes" id="UP000011185">
    <property type="component" value="Unassembled WGS sequence"/>
</dbReference>
<dbReference type="AlphaFoldDB" id="L7JW62"/>
<reference evidence="1 2" key="1">
    <citation type="journal article" date="2012" name="PLoS Pathog.">
        <title>The genome of the obligate intracellular parasite Trachipleistophora hominis: new insights into microsporidian genome dynamics and reductive evolution.</title>
        <authorList>
            <person name="Heinz E."/>
            <person name="Williams T.A."/>
            <person name="Nakjang S."/>
            <person name="Noel C.J."/>
            <person name="Swan D.C."/>
            <person name="Goldberg A.V."/>
            <person name="Harris S.R."/>
            <person name="Weinmaier T."/>
            <person name="Markert S."/>
            <person name="Becher D."/>
            <person name="Bernhardt J."/>
            <person name="Dagan T."/>
            <person name="Hacker C."/>
            <person name="Lucocq J.M."/>
            <person name="Schweder T."/>
            <person name="Rattei T."/>
            <person name="Hall N."/>
            <person name="Hirt R.P."/>
            <person name="Embley T.M."/>
        </authorList>
    </citation>
    <scope>NUCLEOTIDE SEQUENCE [LARGE SCALE GENOMIC DNA]</scope>
</reference>
<protein>
    <submittedName>
        <fullName evidence="1">Uncharacterized protein</fullName>
    </submittedName>
</protein>
<keyword evidence="2" id="KW-1185">Reference proteome</keyword>
<name>L7JW62_TRAHO</name>
<gene>
    <name evidence="1" type="ORF">THOM_1365</name>
</gene>
<sequence length="831" mass="95671">MSSSERITELYEGYQGGKKLTSTDIVYLNRILTEKPNMYVRSMLTAFIRQLIIDGEITLTPELLHQIVQGLKFNEYVNVDVAMEYSSYYNDLQDVIFGIFKDNMNLPFVKAEMNRLVENVAFDKMGANLIFVTDASPKNHLLCVLKDLKEDEELITALHTGKNEIQREYLMKVFLGLKKKILESSSRIYMTCVAEINEVLCMSDLDLINVKFELTENHLRYLNALCVNGPCSLQAHSILEKYGVLADAFYAMEQTVETGKMMLPVDLRLLNQVLKILAKVTRVDKCAENKNIELMVGALFSVLPNATKGTLCRILANYDEKDDRKIIISKLTESIGMLYDIYGREDGAYEFVRGFVYFVKRCVCGGERRKRCGAVDDETNEDEERNGGEMVVRSREGVNLGTGGAGAPGWEENFEYDDVVKNAITEDATKVLNTKIVDFVIFVMRTENTEIIRSVLQILLYVDVRFIYDKLMRQQNYLKKALVKDYVINNLLIGIFMDVEMPELRTFDYGLLARMISVPCSEFFQFFRKFDFAVIALFLNEDLLEQIGNNRKEGFSFLLDHSDEMCICRFVERNLSFLVSLENRDVLVLVDRVMDKINVKDVHVVLQNMKMRRFVGEYYSILSKKMVYENDGNIVDLRESVELMNESTRASYCRLLKIKMVLGEDISGYIVPLITYSSACIDDLITFYYVCTGKDVKSVNTLLYKAFSRKDNSLFILNYEEADNFTRYALFNALEDELDERIKNIIIAQISDILGQERIDEQGVELLKMCIVTLLRCKDVDDAVMLFDECRIDEVKDLVRMLVKKNLAERGTCYIKGDDDEEMKYLLSRAL</sequence>
<dbReference type="VEuPathDB" id="MicrosporidiaDB:THOM_1365"/>